<dbReference type="Proteomes" id="UP000050360">
    <property type="component" value="Unassembled WGS sequence"/>
</dbReference>
<organism evidence="2 3">
    <name type="scientific">Candidatus Methanoperedens nitratireducens</name>
    <dbReference type="NCBI Taxonomy" id="1392998"/>
    <lineage>
        <taxon>Archaea</taxon>
        <taxon>Methanobacteriati</taxon>
        <taxon>Methanobacteriota</taxon>
        <taxon>Stenosarchaea group</taxon>
        <taxon>Methanomicrobia</taxon>
        <taxon>Methanosarcinales</taxon>
        <taxon>ANME-2 cluster</taxon>
        <taxon>Candidatus Methanoperedentaceae</taxon>
        <taxon>Candidatus Methanoperedens</taxon>
    </lineage>
</organism>
<comment type="caution">
    <text evidence="2">The sequence shown here is derived from an EMBL/GenBank/DDBJ whole genome shotgun (WGS) entry which is preliminary data.</text>
</comment>
<reference evidence="2 3" key="1">
    <citation type="submission" date="2015-09" db="EMBL/GenBank/DDBJ databases">
        <title>A metagenomics-based metabolic model of nitrate-dependent anaerobic oxidation of methane by Methanoperedens-like archaea.</title>
        <authorList>
            <person name="Arshad A."/>
            <person name="Speth D.R."/>
            <person name="De Graaf R.M."/>
            <person name="Op Den Camp H.J."/>
            <person name="Jetten M.S."/>
            <person name="Welte C.U."/>
        </authorList>
    </citation>
    <scope>NUCLEOTIDE SEQUENCE [LARGE SCALE GENOMIC DNA]</scope>
</reference>
<dbReference type="EMBL" id="LKCM01000209">
    <property type="protein sequence ID" value="KPQ42718.1"/>
    <property type="molecule type" value="Genomic_DNA"/>
</dbReference>
<dbReference type="AlphaFoldDB" id="A0A0P7ZDG2"/>
<accession>A0A0P7ZDG2</accession>
<gene>
    <name evidence="2" type="ORF">MPEBLZ_02735</name>
</gene>
<dbReference type="InterPro" id="IPR054437">
    <property type="entry name" value="PspA-assoc_dom"/>
</dbReference>
<name>A0A0P7ZDG2_9EURY</name>
<evidence type="ECO:0000259" key="1">
    <source>
        <dbReference type="Pfam" id="PF22743"/>
    </source>
</evidence>
<proteinExistence type="predicted"/>
<feature type="domain" description="PspA-associated" evidence="1">
    <location>
        <begin position="1"/>
        <end position="96"/>
    </location>
</feature>
<evidence type="ECO:0000313" key="2">
    <source>
        <dbReference type="EMBL" id="KPQ42718.1"/>
    </source>
</evidence>
<sequence length="96" mass="11079">MIVRLMGEGQYELDEKHVDELNKIDNNIVRIISRGDEKAIRIIFKSEFKKLNDHVRKNGKKIPDDIIKPSDLIIPPADISLKEVRKIFKGDGLIKD</sequence>
<dbReference type="Pfam" id="PF22743">
    <property type="entry name" value="PspAA"/>
    <property type="match status" value="1"/>
</dbReference>
<protein>
    <recommendedName>
        <fullName evidence="1">PspA-associated domain-containing protein</fullName>
    </recommendedName>
</protein>
<evidence type="ECO:0000313" key="3">
    <source>
        <dbReference type="Proteomes" id="UP000050360"/>
    </source>
</evidence>